<dbReference type="SUPFAM" id="SSF52833">
    <property type="entry name" value="Thioredoxin-like"/>
    <property type="match status" value="1"/>
</dbReference>
<dbReference type="AlphaFoldDB" id="A0A6C7E5U8"/>
<dbReference type="Pfam" id="PF22234">
    <property type="entry name" value="Rv2466c-like"/>
    <property type="match status" value="1"/>
</dbReference>
<evidence type="ECO:0008006" key="3">
    <source>
        <dbReference type="Google" id="ProtNLM"/>
    </source>
</evidence>
<reference evidence="1 2" key="1">
    <citation type="journal article" date="2013" name="Int. J. Syst. Evol. Microbiol.">
        <title>Ilumatobacter nonamiense sp. nov. and Ilumatobacter coccineum sp. nov., isolated from seashore sand.</title>
        <authorList>
            <person name="Matsumoto A."/>
            <person name="Kasai H."/>
            <person name="Matsuo Y."/>
            <person name="Shizuri Y."/>
            <person name="Ichikawa N."/>
            <person name="Fujita N."/>
            <person name="Omura S."/>
            <person name="Takahashi Y."/>
        </authorList>
    </citation>
    <scope>NUCLEOTIDE SEQUENCE [LARGE SCALE GENOMIC DNA]</scope>
    <source>
        <strain evidence="2">NBRC 103263 / KCTC 29153 / YM16-304</strain>
    </source>
</reference>
<accession>A0A6C7E5U8</accession>
<organism evidence="1 2">
    <name type="scientific">Ilumatobacter coccineus (strain NBRC 103263 / KCTC 29153 / YM16-304)</name>
    <dbReference type="NCBI Taxonomy" id="1313172"/>
    <lineage>
        <taxon>Bacteria</taxon>
        <taxon>Bacillati</taxon>
        <taxon>Actinomycetota</taxon>
        <taxon>Acidimicrobiia</taxon>
        <taxon>Acidimicrobiales</taxon>
        <taxon>Ilumatobacteraceae</taxon>
        <taxon>Ilumatobacter</taxon>
    </lineage>
</organism>
<sequence>MASPDLEFFFDPVCPFAWVTSRWVVEVQQQRSYDVEWRFISLWMLNDDNTQDWYTPQYRAGHFLGHKALRIADQIRLTHPDPTAVGRWYTALGEALHRDDRRAEARDDNEAFLSAILASAGFDAALIEHANDESHDEWLRADTERCLARTGRDVGTPILTFRPGTDREGSFFGPVISKAPTGAEAVELWDAVEKLATSGVSELKRSNREPLDFS</sequence>
<gene>
    <name evidence="1" type="ORF">YM304_15970</name>
</gene>
<dbReference type="OrthoDB" id="4125991at2"/>
<evidence type="ECO:0000313" key="2">
    <source>
        <dbReference type="Proteomes" id="UP000011863"/>
    </source>
</evidence>
<name>A0A6C7E5U8_ILUCY</name>
<protein>
    <recommendedName>
        <fullName evidence="3">DSBA-like thioredoxin domain-containing protein</fullName>
    </recommendedName>
</protein>
<keyword evidence="2" id="KW-1185">Reference proteome</keyword>
<dbReference type="Gene3D" id="3.40.30.10">
    <property type="entry name" value="Glutaredoxin"/>
    <property type="match status" value="1"/>
</dbReference>
<dbReference type="KEGG" id="aym:YM304_15970"/>
<evidence type="ECO:0000313" key="1">
    <source>
        <dbReference type="EMBL" id="BAN01911.1"/>
    </source>
</evidence>
<proteinExistence type="predicted"/>
<dbReference type="RefSeq" id="WP_015441158.1">
    <property type="nucleotide sequence ID" value="NC_020520.1"/>
</dbReference>
<dbReference type="InterPro" id="IPR053977">
    <property type="entry name" value="Rv2466c-like"/>
</dbReference>
<dbReference type="InterPro" id="IPR036249">
    <property type="entry name" value="Thioredoxin-like_sf"/>
</dbReference>
<dbReference type="Proteomes" id="UP000011863">
    <property type="component" value="Chromosome"/>
</dbReference>
<dbReference type="EMBL" id="AP012057">
    <property type="protein sequence ID" value="BAN01911.1"/>
    <property type="molecule type" value="Genomic_DNA"/>
</dbReference>